<dbReference type="AlphaFoldDB" id="A0AAD4HCW6"/>
<evidence type="ECO:0000313" key="1">
    <source>
        <dbReference type="EMBL" id="KAG1885364.1"/>
    </source>
</evidence>
<sequence length="815" mass="92243">MQVLYFDKTTIFFTGNLVVSLEASRNLGPLFLDVGPQPDTSDNSSDTLPTKNQLFTPCTADGMFLPPGTPSTLPPPKSPLDWSPYCNDMEFATAEFVFKQSHMSNAATNQLFDLMAAQLLEHNGSPPFVNHKDLHRVIDATQLGNVPWQYYEVWYRDPRLMVHNMLATPTYKGEIDFQQAVCLSYVLTTSSLTCSQDEISKDPSTHGSMFVPIILSSDKTTVSMGTGNNEYYPLYASIGNVHNNVWCAHHNALIVISFLSVPKTVREHAKTELSHIFHHQLFHHSLSAILTSLKPAMTEYEVLCCADGPFIADYEEQLVLSYTMKNWCTNSGLYRSQEHTDLLIHENMDSDTMWHEYGIMSVLVPFTDDFPQANIHQLLSFDLLHQLIKGAFKDHLVDWVVEYLRLTHGTKQGDEIMSDIDHRIAAVAPFTGLRQFPDGHGFKQWTGNDSKALMKVFIPVIKGHIPQDMVHAFRALLEFCYIALHNIITEAYLNQLQDVLTCSLSYPRQHSMTHYADMIRLFGALNGLCSSITESKHIKVVKDPWRWSNRNNALASRVDFTVQGMLVDEPDVPVIAQQLEENIDNGDVVDDPDVLALTRGQTVAALAEEVDVPSLQCLIHYFLFSQLFPGDPHNPEDVPTASCPRHDGSLYVFSSAAATFYAPSDPSGMGSMQCKQIHVCPLWRNIYPHNDCVFVNTNPNLEGMKGLEVARVKCFFSFRFNWVMYPCALVHWFDKVDDCPDKDTGMWIVHPSVHDNGTPNLTVIHIETVYHAAHLIPVYSPNFIPSDMKYFHSYDIFRSFYVNKYADHHAFEIVL</sequence>
<dbReference type="GeneID" id="64659045"/>
<name>A0AAD4HCW6_9AGAM</name>
<dbReference type="InterPro" id="IPR041078">
    <property type="entry name" value="Plavaka"/>
</dbReference>
<dbReference type="RefSeq" id="XP_041216425.1">
    <property type="nucleotide sequence ID" value="XM_041364747.1"/>
</dbReference>
<proteinExistence type="predicted"/>
<organism evidence="1 2">
    <name type="scientific">Suillus fuscotomentosus</name>
    <dbReference type="NCBI Taxonomy" id="1912939"/>
    <lineage>
        <taxon>Eukaryota</taxon>
        <taxon>Fungi</taxon>
        <taxon>Dikarya</taxon>
        <taxon>Basidiomycota</taxon>
        <taxon>Agaricomycotina</taxon>
        <taxon>Agaricomycetes</taxon>
        <taxon>Agaricomycetidae</taxon>
        <taxon>Boletales</taxon>
        <taxon>Suillineae</taxon>
        <taxon>Suillaceae</taxon>
        <taxon>Suillus</taxon>
    </lineage>
</organism>
<dbReference type="Proteomes" id="UP001195769">
    <property type="component" value="Unassembled WGS sequence"/>
</dbReference>
<comment type="caution">
    <text evidence="1">The sequence shown here is derived from an EMBL/GenBank/DDBJ whole genome shotgun (WGS) entry which is preliminary data.</text>
</comment>
<keyword evidence="2" id="KW-1185">Reference proteome</keyword>
<gene>
    <name evidence="1" type="ORF">F5891DRAFT_1132834</name>
</gene>
<accession>A0AAD4HCW6</accession>
<protein>
    <submittedName>
        <fullName evidence="1">Uncharacterized protein</fullName>
    </submittedName>
</protein>
<evidence type="ECO:0000313" key="2">
    <source>
        <dbReference type="Proteomes" id="UP001195769"/>
    </source>
</evidence>
<dbReference type="EMBL" id="JABBWK010000323">
    <property type="protein sequence ID" value="KAG1885364.1"/>
    <property type="molecule type" value="Genomic_DNA"/>
</dbReference>
<dbReference type="Pfam" id="PF18759">
    <property type="entry name" value="Plavaka"/>
    <property type="match status" value="1"/>
</dbReference>
<reference evidence="1" key="1">
    <citation type="journal article" date="2020" name="New Phytol.">
        <title>Comparative genomics reveals dynamic genome evolution in host specialist ectomycorrhizal fungi.</title>
        <authorList>
            <person name="Lofgren L.A."/>
            <person name="Nguyen N.H."/>
            <person name="Vilgalys R."/>
            <person name="Ruytinx J."/>
            <person name="Liao H.L."/>
            <person name="Branco S."/>
            <person name="Kuo A."/>
            <person name="LaButti K."/>
            <person name="Lipzen A."/>
            <person name="Andreopoulos W."/>
            <person name="Pangilinan J."/>
            <person name="Riley R."/>
            <person name="Hundley H."/>
            <person name="Na H."/>
            <person name="Barry K."/>
            <person name="Grigoriev I.V."/>
            <person name="Stajich J.E."/>
            <person name="Kennedy P.G."/>
        </authorList>
    </citation>
    <scope>NUCLEOTIDE SEQUENCE</scope>
    <source>
        <strain evidence="1">FC203</strain>
    </source>
</reference>